<dbReference type="VEuPathDB" id="FungiDB:HCDG_08920"/>
<dbReference type="OMA" id="AFTRMLM"/>
<dbReference type="AlphaFoldDB" id="C6HQK2"/>
<dbReference type="OrthoDB" id="428854at2759"/>
<organism evidence="2 3">
    <name type="scientific">Ajellomyces capsulatus (strain H143)</name>
    <name type="common">Darling's disease fungus</name>
    <name type="synonym">Histoplasma capsulatum</name>
    <dbReference type="NCBI Taxonomy" id="544712"/>
    <lineage>
        <taxon>Eukaryota</taxon>
        <taxon>Fungi</taxon>
        <taxon>Dikarya</taxon>
        <taxon>Ascomycota</taxon>
        <taxon>Pezizomycotina</taxon>
        <taxon>Eurotiomycetes</taxon>
        <taxon>Eurotiomycetidae</taxon>
        <taxon>Onygenales</taxon>
        <taxon>Ajellomycetaceae</taxon>
        <taxon>Histoplasma</taxon>
    </lineage>
</organism>
<feature type="compositionally biased region" description="Pro residues" evidence="1">
    <location>
        <begin position="69"/>
        <end position="78"/>
    </location>
</feature>
<feature type="compositionally biased region" description="Polar residues" evidence="1">
    <location>
        <begin position="402"/>
        <end position="413"/>
    </location>
</feature>
<evidence type="ECO:0000256" key="1">
    <source>
        <dbReference type="SAM" id="MobiDB-lite"/>
    </source>
</evidence>
<name>C6HQK2_AJECH</name>
<feature type="compositionally biased region" description="Polar residues" evidence="1">
    <location>
        <begin position="495"/>
        <end position="505"/>
    </location>
</feature>
<dbReference type="HOGENOM" id="CLU_450624_0_0_1"/>
<feature type="region of interest" description="Disordered" evidence="1">
    <location>
        <begin position="1"/>
        <end position="561"/>
    </location>
</feature>
<sequence>MSGSNPFRHKRKPNDQTAPQLHEPHQPSLSSAHNTHSDHRATTYPASGTHGEGPSRPSQRQKTVRIASPPVPTQPPLHPSAGDHSSPASYRSPFPHRGTHLGSPPPPSRGESSESDEESEGDPFNPDASGSDNGEYKDNGDGRRVTEGKPGVIGLGFEGAQRGSKESYRAEPPAQPDGHDPGTSLGIEDSMTPSHLATKGKRATMDVDTFTRMLLTGETGEVGKESGPAAQKLLQPNQGPPISDSSSNTDTGSTSKQPIFETRHLPRIDTPRTSHELSTSEADDERLKLSNLPSPAERQKPLPPKTRRGKLINPNAGQTSPLAGLTSITSPNHRSASPASLSSRSFTEQESGDLNKPLPKPPIDNSSLPVSPKQTHEDSENRPPLPQQRRPPTPPLTRRHSQLNPSKSILSRSKSARHSMPPTHTTNNSSSSTHISSPLKAPPTPPSRRKDRDSSTFSSSETLPLFPQERRPTSSHQRSDSRGDSDKRSPHIVETISTTSNNRDSQGPPRPPPPRRGGGSRASLDETRTPVLLGTADSPTTRMEKGTQDSKLESPGTPLQSHAVDILADLSRLQKEVDDLRGRYEGRKPSA</sequence>
<feature type="compositionally biased region" description="Pro residues" evidence="1">
    <location>
        <begin position="383"/>
        <end position="395"/>
    </location>
</feature>
<dbReference type="EMBL" id="GG692435">
    <property type="protein sequence ID" value="EER37469.1"/>
    <property type="molecule type" value="Genomic_DNA"/>
</dbReference>
<feature type="compositionally biased region" description="Low complexity" evidence="1">
    <location>
        <begin position="334"/>
        <end position="345"/>
    </location>
</feature>
<feature type="compositionally biased region" description="Basic and acidic residues" evidence="1">
    <location>
        <begin position="261"/>
        <end position="275"/>
    </location>
</feature>
<dbReference type="eggNOG" id="ENOG502R2EP">
    <property type="taxonomic scope" value="Eukaryota"/>
</dbReference>
<feature type="compositionally biased region" description="Basic and acidic residues" evidence="1">
    <location>
        <begin position="468"/>
        <end position="491"/>
    </location>
</feature>
<feature type="compositionally biased region" description="Basic and acidic residues" evidence="1">
    <location>
        <begin position="134"/>
        <end position="147"/>
    </location>
</feature>
<dbReference type="STRING" id="544712.C6HQK2"/>
<evidence type="ECO:0000313" key="2">
    <source>
        <dbReference type="EMBL" id="EER37469.1"/>
    </source>
</evidence>
<feature type="compositionally biased region" description="Polar residues" evidence="1">
    <location>
        <begin position="364"/>
        <end position="373"/>
    </location>
</feature>
<feature type="compositionally biased region" description="Low complexity" evidence="1">
    <location>
        <begin position="423"/>
        <end position="437"/>
    </location>
</feature>
<protein>
    <submittedName>
        <fullName evidence="2">Uncharacterized protein</fullName>
    </submittedName>
</protein>
<dbReference type="Proteomes" id="UP000002624">
    <property type="component" value="Unassembled WGS sequence"/>
</dbReference>
<feature type="compositionally biased region" description="Basic and acidic residues" evidence="1">
    <location>
        <begin position="542"/>
        <end position="552"/>
    </location>
</feature>
<gene>
    <name evidence="2" type="ORF">HCDG_08920</name>
</gene>
<accession>C6HQK2</accession>
<feature type="compositionally biased region" description="Low complexity" evidence="1">
    <location>
        <begin position="243"/>
        <end position="255"/>
    </location>
</feature>
<evidence type="ECO:0000313" key="3">
    <source>
        <dbReference type="Proteomes" id="UP000002624"/>
    </source>
</evidence>
<reference evidence="3" key="1">
    <citation type="submission" date="2009-05" db="EMBL/GenBank/DDBJ databases">
        <title>The genome sequence of Ajellomyces capsulatus strain H143.</title>
        <authorList>
            <person name="Champion M."/>
            <person name="Cuomo C.A."/>
            <person name="Ma L.-J."/>
            <person name="Henn M.R."/>
            <person name="Sil A."/>
            <person name="Goldman B."/>
            <person name="Young S.K."/>
            <person name="Kodira C.D."/>
            <person name="Zeng Q."/>
            <person name="Koehrsen M."/>
            <person name="Alvarado L."/>
            <person name="Berlin A.M."/>
            <person name="Borenstein D."/>
            <person name="Chen Z."/>
            <person name="Engels R."/>
            <person name="Freedman E."/>
            <person name="Gellesch M."/>
            <person name="Goldberg J."/>
            <person name="Griggs A."/>
            <person name="Gujja S."/>
            <person name="Heiman D.I."/>
            <person name="Hepburn T.A."/>
            <person name="Howarth C."/>
            <person name="Jen D."/>
            <person name="Larson L."/>
            <person name="Lewis B."/>
            <person name="Mehta T."/>
            <person name="Park D."/>
            <person name="Pearson M."/>
            <person name="Roberts A."/>
            <person name="Saif S."/>
            <person name="Shea T.D."/>
            <person name="Shenoy N."/>
            <person name="Sisk P."/>
            <person name="Stolte C."/>
            <person name="Sykes S."/>
            <person name="Walk T."/>
            <person name="White J."/>
            <person name="Yandava C."/>
            <person name="Klein B."/>
            <person name="McEwen J.G."/>
            <person name="Puccia R."/>
            <person name="Goldman G.H."/>
            <person name="Felipe M.S."/>
            <person name="Nino-Vega G."/>
            <person name="San-Blas G."/>
            <person name="Taylor J.W."/>
            <person name="Mendoza L."/>
            <person name="Galagan J.E."/>
            <person name="Nusbaum C."/>
            <person name="Birren B.W."/>
        </authorList>
    </citation>
    <scope>NUCLEOTIDE SEQUENCE [LARGE SCALE GENOMIC DNA]</scope>
    <source>
        <strain evidence="3">H143</strain>
    </source>
</reference>
<proteinExistence type="predicted"/>
<feature type="compositionally biased region" description="Polar residues" evidence="1">
    <location>
        <begin position="315"/>
        <end position="333"/>
    </location>
</feature>